<evidence type="ECO:0000313" key="2">
    <source>
        <dbReference type="Proteomes" id="UP001595859"/>
    </source>
</evidence>
<evidence type="ECO:0000313" key="1">
    <source>
        <dbReference type="EMBL" id="MFC4857990.1"/>
    </source>
</evidence>
<dbReference type="Pfam" id="PF10604">
    <property type="entry name" value="Polyketide_cyc2"/>
    <property type="match status" value="1"/>
</dbReference>
<name>A0ABV9S8C4_9PSEU</name>
<comment type="caution">
    <text evidence="1">The sequence shown here is derived from an EMBL/GenBank/DDBJ whole genome shotgun (WGS) entry which is preliminary data.</text>
</comment>
<proteinExistence type="predicted"/>
<dbReference type="InterPro" id="IPR019587">
    <property type="entry name" value="Polyketide_cyclase/dehydratase"/>
</dbReference>
<dbReference type="RefSeq" id="WP_378060124.1">
    <property type="nucleotide sequence ID" value="NZ_JBHSIS010000022.1"/>
</dbReference>
<gene>
    <name evidence="1" type="ORF">ACFPCV_31195</name>
</gene>
<dbReference type="Proteomes" id="UP001595859">
    <property type="component" value="Unassembled WGS sequence"/>
</dbReference>
<keyword evidence="2" id="KW-1185">Reference proteome</keyword>
<dbReference type="CDD" id="cd07812">
    <property type="entry name" value="SRPBCC"/>
    <property type="match status" value="1"/>
</dbReference>
<dbReference type="InterPro" id="IPR023393">
    <property type="entry name" value="START-like_dom_sf"/>
</dbReference>
<dbReference type="EMBL" id="JBHSIS010000022">
    <property type="protein sequence ID" value="MFC4857990.1"/>
    <property type="molecule type" value="Genomic_DNA"/>
</dbReference>
<accession>A0ABV9S8C4</accession>
<organism evidence="1 2">
    <name type="scientific">Actinophytocola glycyrrhizae</name>
    <dbReference type="NCBI Taxonomy" id="2044873"/>
    <lineage>
        <taxon>Bacteria</taxon>
        <taxon>Bacillati</taxon>
        <taxon>Actinomycetota</taxon>
        <taxon>Actinomycetes</taxon>
        <taxon>Pseudonocardiales</taxon>
        <taxon>Pseudonocardiaceae</taxon>
    </lineage>
</organism>
<dbReference type="SUPFAM" id="SSF55961">
    <property type="entry name" value="Bet v1-like"/>
    <property type="match status" value="1"/>
</dbReference>
<dbReference type="Gene3D" id="3.30.530.20">
    <property type="match status" value="1"/>
</dbReference>
<protein>
    <submittedName>
        <fullName evidence="1">SRPBCC family protein</fullName>
    </submittedName>
</protein>
<sequence>MSQVIEVMRETRVPAGIDTVWAVVSDAGRAADWFDFADRTEVRSGDGVGQLRTQHGHWGRRRSEVDQEITECVPGKVLAWRHVAERIDGRPAPKFATRTEFRIELDGDAETTTVRLRSLQTPGGPVKGWLMRRVGTKDIERNMDRSLERLAGVLS</sequence>
<reference evidence="2" key="1">
    <citation type="journal article" date="2019" name="Int. J. Syst. Evol. Microbiol.">
        <title>The Global Catalogue of Microorganisms (GCM) 10K type strain sequencing project: providing services to taxonomists for standard genome sequencing and annotation.</title>
        <authorList>
            <consortium name="The Broad Institute Genomics Platform"/>
            <consortium name="The Broad Institute Genome Sequencing Center for Infectious Disease"/>
            <person name="Wu L."/>
            <person name="Ma J."/>
        </authorList>
    </citation>
    <scope>NUCLEOTIDE SEQUENCE [LARGE SCALE GENOMIC DNA]</scope>
    <source>
        <strain evidence="2">ZS-22-S1</strain>
    </source>
</reference>